<dbReference type="SMART" id="SM00670">
    <property type="entry name" value="PINc"/>
    <property type="match status" value="1"/>
</dbReference>
<evidence type="ECO:0000313" key="2">
    <source>
        <dbReference type="EMBL" id="OQX00272.1"/>
    </source>
</evidence>
<feature type="domain" description="PIN" evidence="1">
    <location>
        <begin position="6"/>
        <end position="121"/>
    </location>
</feature>
<dbReference type="PANTHER" id="PTHR34610">
    <property type="entry name" value="SSL7007 PROTEIN"/>
    <property type="match status" value="1"/>
</dbReference>
<sequence length="144" mass="16691">MNQEKNRVIFDTNALISAVIKPDSFPSFVFEYAKTHEHLFYSSATLAELRRVVDLPKFETYRRRFGDNREGFFLSYQEQATEANPAFTVTDCRDKDDNKFLALALSVDAEIIVSGDSDLLVLNPYQNIRILTIRQYAQDRRLVD</sequence>
<comment type="caution">
    <text evidence="2">The sequence shown here is derived from an EMBL/GenBank/DDBJ whole genome shotgun (WGS) entry which is preliminary data.</text>
</comment>
<dbReference type="EMBL" id="MTEJ01000664">
    <property type="protein sequence ID" value="OQX00272.1"/>
    <property type="molecule type" value="Genomic_DNA"/>
</dbReference>
<dbReference type="Proteomes" id="UP000192491">
    <property type="component" value="Unassembled WGS sequence"/>
</dbReference>
<protein>
    <submittedName>
        <fullName evidence="2">Putative toxin-antitoxin system toxin component, PIN family</fullName>
    </submittedName>
</protein>
<dbReference type="Pfam" id="PF13470">
    <property type="entry name" value="PIN_3"/>
    <property type="match status" value="1"/>
</dbReference>
<evidence type="ECO:0000259" key="1">
    <source>
        <dbReference type="SMART" id="SM00670"/>
    </source>
</evidence>
<accession>A0A1Y1Q926</accession>
<dbReference type="AlphaFoldDB" id="A0A1Y1Q926"/>
<dbReference type="InterPro" id="IPR002850">
    <property type="entry name" value="PIN_toxin-like"/>
</dbReference>
<dbReference type="InterPro" id="IPR029060">
    <property type="entry name" value="PIN-like_dom_sf"/>
</dbReference>
<organism evidence="2 3">
    <name type="scientific">Thiothrix lacustris</name>
    <dbReference type="NCBI Taxonomy" id="525917"/>
    <lineage>
        <taxon>Bacteria</taxon>
        <taxon>Pseudomonadati</taxon>
        <taxon>Pseudomonadota</taxon>
        <taxon>Gammaproteobacteria</taxon>
        <taxon>Thiotrichales</taxon>
        <taxon>Thiotrichaceae</taxon>
        <taxon>Thiothrix</taxon>
    </lineage>
</organism>
<evidence type="ECO:0000313" key="3">
    <source>
        <dbReference type="Proteomes" id="UP000192491"/>
    </source>
</evidence>
<proteinExistence type="predicted"/>
<reference evidence="2 3" key="1">
    <citation type="submission" date="2017-01" db="EMBL/GenBank/DDBJ databases">
        <title>Novel large sulfur bacteria in the metagenomes of groundwater-fed chemosynthetic microbial mats in the Lake Huron basin.</title>
        <authorList>
            <person name="Sharrar A.M."/>
            <person name="Flood B.E."/>
            <person name="Bailey J.V."/>
            <person name="Jones D.S."/>
            <person name="Biddanda B."/>
            <person name="Ruberg S.A."/>
            <person name="Marcus D.N."/>
            <person name="Dick G.J."/>
        </authorList>
    </citation>
    <scope>NUCLEOTIDE SEQUENCE [LARGE SCALE GENOMIC DNA]</scope>
    <source>
        <strain evidence="2">A8</strain>
    </source>
</reference>
<dbReference type="InterPro" id="IPR002716">
    <property type="entry name" value="PIN_dom"/>
</dbReference>
<dbReference type="Gene3D" id="3.40.50.1010">
    <property type="entry name" value="5'-nuclease"/>
    <property type="match status" value="1"/>
</dbReference>
<dbReference type="SUPFAM" id="SSF88723">
    <property type="entry name" value="PIN domain-like"/>
    <property type="match status" value="1"/>
</dbReference>
<dbReference type="PANTHER" id="PTHR34610:SF3">
    <property type="entry name" value="SSL7007 PROTEIN"/>
    <property type="match status" value="1"/>
</dbReference>
<dbReference type="NCBIfam" id="TIGR00305">
    <property type="entry name" value="putative toxin-antitoxin system toxin component, PIN family"/>
    <property type="match status" value="1"/>
</dbReference>
<name>A0A1Y1Q926_9GAMM</name>
<gene>
    <name evidence="2" type="ORF">BWK73_49005</name>
</gene>